<comment type="similarity">
    <text evidence="3">Belongs to the HARBI1 family.</text>
</comment>
<evidence type="ECO:0000256" key="4">
    <source>
        <dbReference type="ARBA" id="ARBA00022722"/>
    </source>
</evidence>
<protein>
    <recommendedName>
        <fullName evidence="8">DDE Tnp4 domain-containing protein</fullName>
    </recommendedName>
</protein>
<dbReference type="STRING" id="300112.A0A4S2KT48"/>
<dbReference type="GO" id="GO:0016787">
    <property type="term" value="F:hydrolase activity"/>
    <property type="evidence" value="ECO:0007669"/>
    <property type="project" value="UniProtKB-KW"/>
</dbReference>
<evidence type="ECO:0000256" key="6">
    <source>
        <dbReference type="ARBA" id="ARBA00022801"/>
    </source>
</evidence>
<evidence type="ECO:0000313" key="10">
    <source>
        <dbReference type="Proteomes" id="UP000310200"/>
    </source>
</evidence>
<dbReference type="GO" id="GO:0005634">
    <property type="term" value="C:nucleus"/>
    <property type="evidence" value="ECO:0007669"/>
    <property type="project" value="UniProtKB-SubCell"/>
</dbReference>
<keyword evidence="10" id="KW-1185">Reference proteome</keyword>
<proteinExistence type="inferred from homology"/>
<keyword evidence="7" id="KW-0539">Nucleus</keyword>
<dbReference type="GO" id="GO:0046872">
    <property type="term" value="F:metal ion binding"/>
    <property type="evidence" value="ECO:0007669"/>
    <property type="project" value="UniProtKB-KW"/>
</dbReference>
<evidence type="ECO:0000256" key="5">
    <source>
        <dbReference type="ARBA" id="ARBA00022723"/>
    </source>
</evidence>
<accession>A0A4S2KT48</accession>
<comment type="subcellular location">
    <subcellularLocation>
        <location evidence="2">Nucleus</location>
    </subcellularLocation>
</comment>
<evidence type="ECO:0000313" key="9">
    <source>
        <dbReference type="EMBL" id="TGZ51188.1"/>
    </source>
</evidence>
<sequence length="294" mass="33875">MVVEKTTTKNTTSKISSTLGAYSNLVAELRNDVELFFNYHRMTPNQFDTLLHKIEPQISKLYLTREPLPPGLRLFLTLRYIAAGDKKIEVEIYKLDNGVKKMNFSDYETLIQTQPGIQRKWPKKFGKFIKIILWRKAVSNGSGINYQNTKRTVWILTKLDNVIKWPEGQHVAYVSHQFYSKRDIPNVIGAIDCTHIRIEKPNVENARDYCNRKKYFSVNLQAVVDADMKFTNVYCGQPGSLHDARVLRKSELYNSANEHREIMFPDKKFIIGDSLCISIITVACSSFPLSNTDL</sequence>
<dbReference type="Proteomes" id="UP000310200">
    <property type="component" value="Unassembled WGS sequence"/>
</dbReference>
<dbReference type="EMBL" id="QBLH01001754">
    <property type="protein sequence ID" value="TGZ51188.1"/>
    <property type="molecule type" value="Genomic_DNA"/>
</dbReference>
<name>A0A4S2KT48_9HYME</name>
<evidence type="ECO:0000256" key="3">
    <source>
        <dbReference type="ARBA" id="ARBA00006958"/>
    </source>
</evidence>
<keyword evidence="4" id="KW-0540">Nuclease</keyword>
<evidence type="ECO:0000259" key="8">
    <source>
        <dbReference type="Pfam" id="PF13359"/>
    </source>
</evidence>
<comment type="cofactor">
    <cofactor evidence="1">
        <name>a divalent metal cation</name>
        <dbReference type="ChEBI" id="CHEBI:60240"/>
    </cofactor>
</comment>
<organism evidence="9 10">
    <name type="scientific">Temnothorax longispinosus</name>
    <dbReference type="NCBI Taxonomy" id="300112"/>
    <lineage>
        <taxon>Eukaryota</taxon>
        <taxon>Metazoa</taxon>
        <taxon>Ecdysozoa</taxon>
        <taxon>Arthropoda</taxon>
        <taxon>Hexapoda</taxon>
        <taxon>Insecta</taxon>
        <taxon>Pterygota</taxon>
        <taxon>Neoptera</taxon>
        <taxon>Endopterygota</taxon>
        <taxon>Hymenoptera</taxon>
        <taxon>Apocrita</taxon>
        <taxon>Aculeata</taxon>
        <taxon>Formicoidea</taxon>
        <taxon>Formicidae</taxon>
        <taxon>Myrmicinae</taxon>
        <taxon>Temnothorax</taxon>
    </lineage>
</organism>
<evidence type="ECO:0000256" key="1">
    <source>
        <dbReference type="ARBA" id="ARBA00001968"/>
    </source>
</evidence>
<keyword evidence="5" id="KW-0479">Metal-binding</keyword>
<dbReference type="InterPro" id="IPR027806">
    <property type="entry name" value="HARBI1_dom"/>
</dbReference>
<dbReference type="AlphaFoldDB" id="A0A4S2KT48"/>
<reference evidence="9 10" key="1">
    <citation type="journal article" date="2019" name="Philos. Trans. R. Soc. Lond., B, Biol. Sci.">
        <title>Ant behaviour and brain gene expression of defending hosts depend on the ecological success of the intruding social parasite.</title>
        <authorList>
            <person name="Kaur R."/>
            <person name="Stoldt M."/>
            <person name="Jongepier E."/>
            <person name="Feldmeyer B."/>
            <person name="Menzel F."/>
            <person name="Bornberg-Bauer E."/>
            <person name="Foitzik S."/>
        </authorList>
    </citation>
    <scope>NUCLEOTIDE SEQUENCE [LARGE SCALE GENOMIC DNA]</scope>
    <source>
        <tissue evidence="9">Whole body</tissue>
    </source>
</reference>
<dbReference type="InterPro" id="IPR045249">
    <property type="entry name" value="HARBI1-like"/>
</dbReference>
<evidence type="ECO:0000256" key="2">
    <source>
        <dbReference type="ARBA" id="ARBA00004123"/>
    </source>
</evidence>
<dbReference type="PANTHER" id="PTHR22930">
    <property type="match status" value="1"/>
</dbReference>
<keyword evidence="6" id="KW-0378">Hydrolase</keyword>
<feature type="domain" description="DDE Tnp4" evidence="8">
    <location>
        <begin position="191"/>
        <end position="275"/>
    </location>
</feature>
<evidence type="ECO:0000256" key="7">
    <source>
        <dbReference type="ARBA" id="ARBA00023242"/>
    </source>
</evidence>
<dbReference type="PANTHER" id="PTHR22930:SF85">
    <property type="entry name" value="GH03217P-RELATED"/>
    <property type="match status" value="1"/>
</dbReference>
<gene>
    <name evidence="9" type="ORF">DBV15_12497</name>
</gene>
<comment type="caution">
    <text evidence="9">The sequence shown here is derived from an EMBL/GenBank/DDBJ whole genome shotgun (WGS) entry which is preliminary data.</text>
</comment>
<dbReference type="GO" id="GO:0004518">
    <property type="term" value="F:nuclease activity"/>
    <property type="evidence" value="ECO:0007669"/>
    <property type="project" value="UniProtKB-KW"/>
</dbReference>
<dbReference type="Pfam" id="PF13359">
    <property type="entry name" value="DDE_Tnp_4"/>
    <property type="match status" value="1"/>
</dbReference>